<feature type="domain" description="Protein furry C-terminal" evidence="5">
    <location>
        <begin position="2480"/>
        <end position="3183"/>
    </location>
</feature>
<reference evidence="6 7" key="1">
    <citation type="submission" date="2012-03" db="EMBL/GenBank/DDBJ databases">
        <title>Whole Genome Assembly of Papio anubis.</title>
        <authorList>
            <person name="Liu Y.L."/>
            <person name="Abraham K.A."/>
            <person name="Akbar H.A."/>
            <person name="Ali S.A."/>
            <person name="Anosike U.A."/>
            <person name="Aqrawi P.A."/>
            <person name="Arias F.A."/>
            <person name="Attaway T.A."/>
            <person name="Awwad R.A."/>
            <person name="Babu C.B."/>
            <person name="Bandaranaike D.B."/>
            <person name="Battles P.B."/>
            <person name="Bell A.B."/>
            <person name="Beltran B.B."/>
            <person name="Berhane-Mersha D.B."/>
            <person name="Bess C.B."/>
            <person name="Bickham C.B."/>
            <person name="Bolden T.B."/>
            <person name="Carter K.C."/>
            <person name="Chau D.C."/>
            <person name="Chavez A.C."/>
            <person name="Clerc-Blankenburg K.C."/>
            <person name="Coyle M.C."/>
            <person name="Dao M.D."/>
            <person name="Davila M.L.D."/>
            <person name="Davy-Carroll L.D."/>
            <person name="Denson S.D."/>
            <person name="Dinh H.D."/>
            <person name="Fernandez S.F."/>
            <person name="Fernando P.F."/>
            <person name="Forbes L.F."/>
            <person name="Francis C.F."/>
            <person name="Francisco L.F."/>
            <person name="Fu Q.F."/>
            <person name="Garcia-Iii R.G."/>
            <person name="Garrett T.G."/>
            <person name="Gross S.G."/>
            <person name="Gubbala S.G."/>
            <person name="Hirani K.H."/>
            <person name="Hogues M.H."/>
            <person name="Hollins B.H."/>
            <person name="Jackson L.J."/>
            <person name="Javaid M.J."/>
            <person name="Jhangiani S.J."/>
            <person name="Johnson A.J."/>
            <person name="Johnson B.J."/>
            <person name="Jones J.J."/>
            <person name="Joshi V.J."/>
            <person name="Kalu J.K."/>
            <person name="Khan N.K."/>
            <person name="Korchina V.K."/>
            <person name="Kovar C.K."/>
            <person name="Lago L.L."/>
            <person name="Lara F.L."/>
            <person name="Le T.-K.L."/>
            <person name="Lee S.L."/>
            <person name="Legall-Iii F.L."/>
            <person name="Lemon S.L."/>
            <person name="Liu J.L."/>
            <person name="Liu Y.-S.L."/>
            <person name="Liyanage D.L."/>
            <person name="Lopez J.L."/>
            <person name="Lorensuhewa L.L."/>
            <person name="Mata R.M."/>
            <person name="Mathew T.M."/>
            <person name="Mercado C.M."/>
            <person name="Mercado I.M."/>
            <person name="Morales K.M."/>
            <person name="Morgan M.M."/>
            <person name="Munidasa M.M."/>
            <person name="Ngo D.N."/>
            <person name="Nguyen L.N."/>
            <person name="Nguyen T.N."/>
            <person name="Nguyen N.N."/>
            <person name="Obregon M.O."/>
            <person name="Okwuonu G.O."/>
            <person name="Ongeri F.O."/>
            <person name="Onwere C.O."/>
            <person name="Osifeso I.O."/>
            <person name="Parra A.P."/>
            <person name="Patil S.P."/>
            <person name="Perez A.P."/>
            <person name="Perez Y.P."/>
            <person name="Pham C.P."/>
            <person name="Pu L.-L.P."/>
            <person name="Puazo M.P."/>
            <person name="Quiroz J.Q."/>
            <person name="Rouhana J.R."/>
            <person name="Ruiz M.R."/>
            <person name="Ruiz S.-J.R."/>
            <person name="Saada N.S."/>
            <person name="Santibanez J.S."/>
            <person name="Scheel M.S."/>
            <person name="Schneider B.S."/>
            <person name="Simmons D.S."/>
            <person name="Sisson I.S."/>
            <person name="Tang L.-Y.T."/>
            <person name="Thornton R.T."/>
            <person name="Tisius J.T."/>
            <person name="Toledanes G.T."/>
            <person name="Trejos Z.T."/>
            <person name="Usmani K.U."/>
            <person name="Varghese R.V."/>
            <person name="Vattathil S.V."/>
            <person name="Vee V.V."/>
            <person name="Walker D.W."/>
            <person name="Weissenberger G.W."/>
            <person name="White C.W."/>
            <person name="Williams A.W."/>
            <person name="Woodworth J.W."/>
            <person name="Wright R.W."/>
            <person name="Zhu Y.Z."/>
            <person name="Han Y.H."/>
            <person name="Newsham I.N."/>
            <person name="Nazareth L.N."/>
            <person name="Worley K.W."/>
            <person name="Muzny D.M."/>
            <person name="Rogers J.R."/>
            <person name="Gibbs R.G."/>
        </authorList>
    </citation>
    <scope>NUCLEOTIDE SEQUENCE [LARGE SCALE GENOMIC DNA]</scope>
</reference>
<dbReference type="PANTHER" id="PTHR12295">
    <property type="entry name" value="FURRY-RELATED"/>
    <property type="match status" value="1"/>
</dbReference>
<dbReference type="Pfam" id="PF14225">
    <property type="entry name" value="MOR2-PAG1_C"/>
    <property type="match status" value="1"/>
</dbReference>
<feature type="domain" description="Cell morphogenesis central region" evidence="4">
    <location>
        <begin position="1942"/>
        <end position="2059"/>
    </location>
</feature>
<reference evidence="6" key="2">
    <citation type="submission" date="2025-08" db="UniProtKB">
        <authorList>
            <consortium name="Ensembl"/>
        </authorList>
    </citation>
    <scope>IDENTIFICATION</scope>
</reference>
<reference evidence="6" key="3">
    <citation type="submission" date="2025-09" db="UniProtKB">
        <authorList>
            <consortium name="Ensembl"/>
        </authorList>
    </citation>
    <scope>IDENTIFICATION</scope>
</reference>
<keyword evidence="7" id="KW-1185">Reference proteome</keyword>
<dbReference type="GO" id="GO:0030427">
    <property type="term" value="C:site of polarized growth"/>
    <property type="evidence" value="ECO:0007669"/>
    <property type="project" value="TreeGrafter"/>
</dbReference>
<dbReference type="PANTHER" id="PTHR12295:SF29">
    <property type="entry name" value="PROTEIN FURRY HOMOLOG"/>
    <property type="match status" value="1"/>
</dbReference>
<dbReference type="InterPro" id="IPR045842">
    <property type="entry name" value="Fry_C"/>
</dbReference>
<dbReference type="InterPro" id="IPR029473">
    <property type="entry name" value="MOR2-PAG1_mid"/>
</dbReference>
<protein>
    <submittedName>
        <fullName evidence="6">FRY microtubule binding protein</fullName>
    </submittedName>
</protein>
<gene>
    <name evidence="6" type="primary">FRY</name>
</gene>
<evidence type="ECO:0000259" key="2">
    <source>
        <dbReference type="Pfam" id="PF14222"/>
    </source>
</evidence>
<dbReference type="GO" id="GO:0004857">
    <property type="term" value="F:enzyme inhibitor activity"/>
    <property type="evidence" value="ECO:0007669"/>
    <property type="project" value="Ensembl"/>
</dbReference>
<feature type="region of interest" description="Disordered" evidence="1">
    <location>
        <begin position="1539"/>
        <end position="1567"/>
    </location>
</feature>
<dbReference type="InterPro" id="IPR039867">
    <property type="entry name" value="Furry/Tao3/Mor2"/>
</dbReference>
<dbReference type="ExpressionAtlas" id="A0A2I3MXK3">
    <property type="expression patterns" value="baseline"/>
</dbReference>
<feature type="domain" description="Cell morphogenesis central region" evidence="4">
    <location>
        <begin position="1370"/>
        <end position="1530"/>
    </location>
</feature>
<dbReference type="InterPro" id="IPR016024">
    <property type="entry name" value="ARM-type_fold"/>
</dbReference>
<feature type="region of interest" description="Disordered" evidence="1">
    <location>
        <begin position="1906"/>
        <end position="1935"/>
    </location>
</feature>
<feature type="domain" description="Cell morphogenesis protein N-terminal" evidence="2">
    <location>
        <begin position="326"/>
        <end position="858"/>
    </location>
</feature>
<dbReference type="GO" id="GO:0031175">
    <property type="term" value="P:neuron projection development"/>
    <property type="evidence" value="ECO:0007669"/>
    <property type="project" value="TreeGrafter"/>
</dbReference>
<dbReference type="InterPro" id="IPR025481">
    <property type="entry name" value="Cell_Morphogen_C"/>
</dbReference>
<evidence type="ECO:0000313" key="6">
    <source>
        <dbReference type="Ensembl" id="ENSPANP00000040498.2"/>
    </source>
</evidence>
<feature type="region of interest" description="Disordered" evidence="1">
    <location>
        <begin position="2098"/>
        <end position="2143"/>
    </location>
</feature>
<feature type="compositionally biased region" description="Low complexity" evidence="1">
    <location>
        <begin position="2176"/>
        <end position="2191"/>
    </location>
</feature>
<feature type="compositionally biased region" description="Low complexity" evidence="1">
    <location>
        <begin position="2098"/>
        <end position="2117"/>
    </location>
</feature>
<evidence type="ECO:0000259" key="5">
    <source>
        <dbReference type="Pfam" id="PF19421"/>
    </source>
</evidence>
<dbReference type="Proteomes" id="UP000028761">
    <property type="component" value="Chromosome 15"/>
</dbReference>
<proteinExistence type="predicted"/>
<feature type="compositionally biased region" description="Polar residues" evidence="1">
    <location>
        <begin position="2118"/>
        <end position="2134"/>
    </location>
</feature>
<evidence type="ECO:0000256" key="1">
    <source>
        <dbReference type="SAM" id="MobiDB-lite"/>
    </source>
</evidence>
<dbReference type="Ensembl" id="ENSPANT00000034617.2">
    <property type="protein sequence ID" value="ENSPANP00000040498.2"/>
    <property type="gene ID" value="ENSPANG00000012754.4"/>
</dbReference>
<dbReference type="GO" id="GO:1904428">
    <property type="term" value="P:negative regulation of tubulin deacetylation"/>
    <property type="evidence" value="ECO:0007669"/>
    <property type="project" value="Ensembl"/>
</dbReference>
<dbReference type="GO" id="GO:0005938">
    <property type="term" value="C:cell cortex"/>
    <property type="evidence" value="ECO:0007669"/>
    <property type="project" value="TreeGrafter"/>
</dbReference>
<dbReference type="Pfam" id="PF14222">
    <property type="entry name" value="MOR2-PAG1_N"/>
    <property type="match status" value="1"/>
</dbReference>
<dbReference type="Pfam" id="PF14228">
    <property type="entry name" value="MOR2-PAG1_mid"/>
    <property type="match status" value="3"/>
</dbReference>
<organism evidence="6 7">
    <name type="scientific">Papio anubis</name>
    <name type="common">Olive baboon</name>
    <dbReference type="NCBI Taxonomy" id="9555"/>
    <lineage>
        <taxon>Eukaryota</taxon>
        <taxon>Metazoa</taxon>
        <taxon>Chordata</taxon>
        <taxon>Craniata</taxon>
        <taxon>Vertebrata</taxon>
        <taxon>Euteleostomi</taxon>
        <taxon>Mammalia</taxon>
        <taxon>Eutheria</taxon>
        <taxon>Euarchontoglires</taxon>
        <taxon>Primates</taxon>
        <taxon>Haplorrhini</taxon>
        <taxon>Catarrhini</taxon>
        <taxon>Cercopithecidae</taxon>
        <taxon>Cercopithecinae</taxon>
        <taxon>Papio</taxon>
    </lineage>
</organism>
<feature type="region of interest" description="Disordered" evidence="1">
    <location>
        <begin position="2508"/>
        <end position="2537"/>
    </location>
</feature>
<feature type="compositionally biased region" description="Low complexity" evidence="1">
    <location>
        <begin position="2526"/>
        <end position="2537"/>
    </location>
</feature>
<feature type="compositionally biased region" description="Acidic residues" evidence="1">
    <location>
        <begin position="2682"/>
        <end position="2692"/>
    </location>
</feature>
<accession>A0A2I3MXK3</accession>
<feature type="domain" description="Cell morphogenesis central region" evidence="4">
    <location>
        <begin position="1798"/>
        <end position="1859"/>
    </location>
</feature>
<dbReference type="Pfam" id="PF19421">
    <property type="entry name" value="Fry_C"/>
    <property type="match status" value="1"/>
</dbReference>
<feature type="compositionally biased region" description="Low complexity" evidence="1">
    <location>
        <begin position="1907"/>
        <end position="1934"/>
    </location>
</feature>
<feature type="domain" description="Cell morphogenesis protein C-terminal" evidence="3">
    <location>
        <begin position="2203"/>
        <end position="2455"/>
    </location>
</feature>
<dbReference type="Bgee" id="ENSPANG00000012754">
    <property type="expression patterns" value="Expressed in postnatal subventricular zone and 68 other cell types or tissues"/>
</dbReference>
<evidence type="ECO:0000259" key="4">
    <source>
        <dbReference type="Pfam" id="PF14228"/>
    </source>
</evidence>
<name>A0A2I3MXK3_PAPAN</name>
<dbReference type="SUPFAM" id="SSF48371">
    <property type="entry name" value="ARM repeat"/>
    <property type="match status" value="1"/>
</dbReference>
<dbReference type="InterPro" id="IPR025614">
    <property type="entry name" value="Cell_morpho_N"/>
</dbReference>
<evidence type="ECO:0000313" key="7">
    <source>
        <dbReference type="Proteomes" id="UP000028761"/>
    </source>
</evidence>
<feature type="region of interest" description="Disordered" evidence="1">
    <location>
        <begin position="2665"/>
        <end position="2692"/>
    </location>
</feature>
<dbReference type="GO" id="GO:0000902">
    <property type="term" value="P:cell morphogenesis"/>
    <property type="evidence" value="ECO:0007669"/>
    <property type="project" value="InterPro"/>
</dbReference>
<feature type="region of interest" description="Disordered" evidence="1">
    <location>
        <begin position="2172"/>
        <end position="2191"/>
    </location>
</feature>
<dbReference type="GeneTree" id="ENSGT00610000086058"/>
<dbReference type="OMA" id="CGVLCMQ"/>
<sequence>MKMKFHAATITPLLLPSTLSPICSNSPVFCNCFFFLFFLNLSSPVLLTVERRGYLVILHLFKSTPINLLSFPNKCRVKHENIRVWGGGSCNGGCDGGCHWVWLFGFLFRVSNVSPTMAVDDSNLFSRPKNKLNSSQNDYKSSRRSSLPPELLIGNDIRGRLQRNIKNLDPIHLRHPKKRPSIFPASPVGNGYIKPPVPPASGTHREKGPPTMLPINVDPDSKPGEYVLKSLFVNFTTQAERKIRIIMAEPLEKPLTKSLQRGEDPQFDQVINSMSSLSEYCLPSILRTLFDWYKRQNGIEDESHEYRPRTSNKSKSDEQQRDYLMERRDLAIDFIFSLVLIEVLKQIPLHPVIDSLIHDVINLAFKHFKYKEGYLGPNTGNMHIVADLYAEVIGVLAQAKFPAVKKKFMAELKELRHKEQSPYVVQSIISLIMGMKFFRIKMYPVEDFEASLQFMQECAHYFLEVKDKDIKHALAGLFVEILVPVAAAVKNEVNVPCLRNFVESLYDTTLELSSRKKHSLALYPLVTCLLCVSQKQLFLNRWHIFLNNCLSNLKNKDPKMARVALESLYRLLWVYMIRIKCESNTATQSRLITIITTLFPKGSRGVVPRDMPLNIFVKIIQFIAQERLDFAMKEIIFDFLCVGKPAKAFSLNPERMNIGLRAFLVIADSLQQKDGEPPMPVTGAVLPSGNTLRVKKTYLSKTLTEEEAKMIGMSLYYSQVRKAVDNILRHLDKEVGRCMMLTNVQMLNKEPEDMITGERKPKIDLFRTCVAAIPRLLPDGMSKLELIDLLARLSIHMDDELRHIAQNSLQGLLVDFSDWREDVLFGFTNFLLREVNDMHHTLLDSSLKLLLQLLTQWKLVIQTQGKVYEQANKIRNSELIANGSSHRIQSERGPHCSVLHAVEGFALVLLCSFQVATRKLSVLILKEIRALFVALGQPEDDDRPMIDVMDQLSSSILESFIHVAVSDSATLPLTHNVDLQWLVEWNAVLVNSHYDVKSPSHVWIFAQSVKDPWVLCLFSFLRQENLPKHCPTALSYAWPYAFTRLQSVMPLVDPNSPINAKKTSTAGSGDNYVTLWRNYLILCFGVAKPSIMSPGHLRASTPEIMATTPDGTVSYDNKAIGTPSVGVLLKQLVPLMRLESIEITESLVLGFGRTNSLVFRELVEELHPLMKEALERRPENKKRRERRDLLRLQLLRIFELLADAGVISDSTNGALERDTLALGALFLEYVDLTRMLLEAENDKEVEILKDIRAHFSAMVANLIQCVPVHHRRFLFPQQSLRHHLFILFSQWAGPFSIMFTPLDRYSDRNHQITRYQYCALKAMSAVLCCGPVFDNVGLSPDGYLYKWLDNILACQDLRVHQLGCEVVVLLLELNPDQINLFNWAIDRCYTGSYQLASGCFKAIATVCGSRNYPFDIVTLLNLVLFKASDTNREIYEISMQLMQILEAKLFVYSKKVAEQRPGSILYGTHGPLPPLYSVSLTLLSCELARMYPELTLPLFSEVSQRFPTTHPNGRQIMLTYLLPWLHNIELVDSRLLLPGSSPSSPEDEVKDREGDVTASHGLRGNGWGSPEATSLVLNNLMYMTAKYGDEVPGPEMENAWNALANNEKWSNNLRITLQFLISLCGVSSDTVLLPYIKKVAIYLCRNNTIQTMEELLFELQQTEPVNPIVQHCDNPPFYRFTASSKASAAASGTTSSSNTVVAGQDNFPDAEENKILKESDERFSNVIRAHTRLESRYSNSSGGSYDEDKNDPISPYTGWLLTITETKQPQPLPMPCTGGCWAPLVDYLPETITPRGPLHRCNIAVIFMTEMVVDHSVREDWALHLPLLLHAVFLGLDHYRPEVFEHSKKLLLHLLIALSCNSNFHSIASVLLQTREMGEAKTLTVQPAYQPEYLYTGGFDFLREDQSSPVPDSGLSSSSTSSSISLGGSSGNLPQMTQEVEDVDTAAETDEKANKLIEFLTTRAFGPLWCHEDITPKNQNSKSAEQLTNFLRHVVSVFKDSKSGFHLEHQLSEVALQTALASSSRHYAGRSFQIFRALKQPLSAHALSDLLSRLVEVIGEHGDEIQGYVMEALLTLEAAVDNLSDCLKNSDLLTVLSRSSSPDLSSSSKLTASRKSTGQLNVNPGTTSGSTATAERSRHQRSFSVPKKFGVIDRSSDPPRSATLDRIQACTQQGLSSKTRSSSSLKDSLTDPSHINHPTNLLATIFWVTVALMESDFEFEYLMALRLLSRLLAHMPLDKAENREKLEKLQAQLKWADFSGLQQLLLKGFTSLTTTDLTLQLFSLLTPVSKISMVDASHAIGFPLNVLCLLPQLIQHFENPNQFCKDVAERIAQVCLEEKNPKLSNLAHVMTLYKTHSYTRDCATWVNVVCRYLHEAYADITLNMVTYLAELLEKGLPSVQQPLLQVIYSLLSYMDLSVVPVKQFNVEVLKTIEKYVQSVHWREALNILKLVVSRSASLVLPSYQHSDLSKIEIHRVWTSASKELPGKTLDFHFDISETPIIGRRYDELQNSSGRDGKPRAMAVTRSTSSTSSGSNSNVLVPVSWKRPQYSQKRTKEKLVHVLSLCGQEVGLSKNPSVIFSSCGDLDLLEHQTSLVSSEDGAREQENMDDTNSEQQFRVFRDFDFLDVELEDGEVLQGESMDNFNWGVRRRSLDSLDKCDMQILEERQLSGSTPSLNKMNHEDSDESSEEEDLTASQILEHSDLIMTLSPSEETNPMELLTTACDSTPADPHSFNTRMSSFDASLPDMNNLQISEGSKGEAVREEEDTTVHEDDLSSSINELPAAFECSDSFSLDMTEGEEKGNRALDQFTLASFGEGDRGVSPPPSPFFSAILAAFQPTACDDAEEAWRSHINQLMCDSDGSCAVYTFHVFSSLFKNIQKRFCFLTCDAASYLGDNLRGIGSKFVSSSQMLTSCSECPTLFVDAETLLSCGLLDKLKFSVLELQEYLDTYNNRKEATLSWLANCKATFAGGSRDGVITCQPGDSEEKQMESLAQLELCQRLYKLHFQLLLLFQSYCKLIGQVHEVSSMPELLNMSRELSDLKKHLKEASAVIAADPLYSEGVWSEPTFTSTEAAIQSMLECLKNNELGKALRQIRECRSLWPNDIFGSSSDDEVQTLLNIYFRHQTLGQTGTYALVGSNQSLTEICTKLMELNMEIRDMIRRAQSYRVLTTFLPDSSVSGTSL</sequence>
<feature type="compositionally biased region" description="Polar residues" evidence="1">
    <location>
        <begin position="2668"/>
        <end position="2677"/>
    </location>
</feature>
<evidence type="ECO:0000259" key="3">
    <source>
        <dbReference type="Pfam" id="PF14225"/>
    </source>
</evidence>